<evidence type="ECO:0000313" key="5">
    <source>
        <dbReference type="Proteomes" id="UP001549110"/>
    </source>
</evidence>
<dbReference type="EMBL" id="JBEPLU010000001">
    <property type="protein sequence ID" value="MET3525224.1"/>
    <property type="molecule type" value="Genomic_DNA"/>
</dbReference>
<comment type="caution">
    <text evidence="4">The sequence shown here is derived from an EMBL/GenBank/DDBJ whole genome shotgun (WGS) entry which is preliminary data.</text>
</comment>
<dbReference type="Gene3D" id="1.20.120.1760">
    <property type="match status" value="1"/>
</dbReference>
<proteinExistence type="inferred from homology"/>
<reference evidence="4 5" key="1">
    <citation type="submission" date="2024-06" db="EMBL/GenBank/DDBJ databases">
        <title>Genomic Encyclopedia of Type Strains, Phase IV (KMG-IV): sequencing the most valuable type-strain genomes for metagenomic binning, comparative biology and taxonomic classification.</title>
        <authorList>
            <person name="Goeker M."/>
        </authorList>
    </citation>
    <scope>NUCLEOTIDE SEQUENCE [LARGE SCALE GENOMIC DNA]</scope>
    <source>
        <strain evidence="4 5">DSM 17809</strain>
    </source>
</reference>
<keyword evidence="3" id="KW-0472">Membrane</keyword>
<dbReference type="Pfam" id="PF01066">
    <property type="entry name" value="CDP-OH_P_transf"/>
    <property type="match status" value="1"/>
</dbReference>
<organism evidence="4 5">
    <name type="scientific">Phenylobacterium koreense</name>
    <dbReference type="NCBI Taxonomy" id="266125"/>
    <lineage>
        <taxon>Bacteria</taxon>
        <taxon>Pseudomonadati</taxon>
        <taxon>Pseudomonadota</taxon>
        <taxon>Alphaproteobacteria</taxon>
        <taxon>Caulobacterales</taxon>
        <taxon>Caulobacteraceae</taxon>
        <taxon>Phenylobacterium</taxon>
    </lineage>
</organism>
<evidence type="ECO:0000256" key="3">
    <source>
        <dbReference type="SAM" id="Phobius"/>
    </source>
</evidence>
<evidence type="ECO:0000256" key="2">
    <source>
        <dbReference type="RuleBase" id="RU003750"/>
    </source>
</evidence>
<sequence length="370" mass="40478">MAPSAIVVGTAQARIWGMSPADRLERIYQRLGLGASGAPDPARGVIVADAGWVFDESLIKALAERPDVILTDEAGTPVAMHGRGEPMARALARLEQGESLGAVAPEEYARLGPLELGSAYNSALRKREPPVLVRLTADNRAAVEKRLFQGSYKGVTDIVTKYVWPPPARVVTRWCALAKMTPNQVTFIGFLLVLAAFYLFWTGHFGWGLVCAWIMTFLDTVDGKLARVTLTSSKIGNVFDHGIDLIHPPFWWWAWLVGVQAGARPVSQPELILAVIVGGYVLQRVLEGIFLALFKVEMHAWRPFDSFFRLITARRNPNLIILTLASLAGRPDVGLVAVAAWTGLSLLVHVGQVLQGLMTPRGQVTSWLSR</sequence>
<keyword evidence="3" id="KW-0812">Transmembrane</keyword>
<keyword evidence="5" id="KW-1185">Reference proteome</keyword>
<dbReference type="InterPro" id="IPR043130">
    <property type="entry name" value="CDP-OH_PTrfase_TM_dom"/>
</dbReference>
<keyword evidence="3" id="KW-1133">Transmembrane helix</keyword>
<evidence type="ECO:0000256" key="1">
    <source>
        <dbReference type="ARBA" id="ARBA00022679"/>
    </source>
</evidence>
<name>A0ABV2EDY1_9CAUL</name>
<protein>
    <submittedName>
        <fullName evidence="4">Phosphatidylglycerophosphate synthase</fullName>
    </submittedName>
</protein>
<dbReference type="PROSITE" id="PS00379">
    <property type="entry name" value="CDP_ALCOHOL_P_TRANSF"/>
    <property type="match status" value="1"/>
</dbReference>
<dbReference type="InterPro" id="IPR000462">
    <property type="entry name" value="CDP-OH_P_trans"/>
</dbReference>
<keyword evidence="1 2" id="KW-0808">Transferase</keyword>
<dbReference type="InterPro" id="IPR048254">
    <property type="entry name" value="CDP_ALCOHOL_P_TRANSF_CS"/>
</dbReference>
<accession>A0ABV2EDY1</accession>
<evidence type="ECO:0000313" key="4">
    <source>
        <dbReference type="EMBL" id="MET3525224.1"/>
    </source>
</evidence>
<dbReference type="Proteomes" id="UP001549110">
    <property type="component" value="Unassembled WGS sequence"/>
</dbReference>
<feature type="transmembrane region" description="Helical" evidence="3">
    <location>
        <begin position="187"/>
        <end position="215"/>
    </location>
</feature>
<gene>
    <name evidence="4" type="ORF">ABID41_000319</name>
</gene>
<comment type="similarity">
    <text evidence="2">Belongs to the CDP-alcohol phosphatidyltransferase class-I family.</text>
</comment>